<feature type="chain" id="PRO_5023007168" evidence="2">
    <location>
        <begin position="27"/>
        <end position="566"/>
    </location>
</feature>
<dbReference type="InterPro" id="IPR010870">
    <property type="entry name" value="Porin_O/P"/>
</dbReference>
<dbReference type="Proteomes" id="UP000317243">
    <property type="component" value="Unassembled WGS sequence"/>
</dbReference>
<name>A0A5C5XAV3_9PLAN</name>
<keyword evidence="1" id="KW-0175">Coiled coil</keyword>
<evidence type="ECO:0000313" key="4">
    <source>
        <dbReference type="Proteomes" id="UP000317243"/>
    </source>
</evidence>
<reference evidence="3 4" key="1">
    <citation type="submission" date="2019-02" db="EMBL/GenBank/DDBJ databases">
        <title>Deep-cultivation of Planctomycetes and their phenomic and genomic characterization uncovers novel biology.</title>
        <authorList>
            <person name="Wiegand S."/>
            <person name="Jogler M."/>
            <person name="Boedeker C."/>
            <person name="Pinto D."/>
            <person name="Vollmers J."/>
            <person name="Rivas-Marin E."/>
            <person name="Kohn T."/>
            <person name="Peeters S.H."/>
            <person name="Heuer A."/>
            <person name="Rast P."/>
            <person name="Oberbeckmann S."/>
            <person name="Bunk B."/>
            <person name="Jeske O."/>
            <person name="Meyerdierks A."/>
            <person name="Storesund J.E."/>
            <person name="Kallscheuer N."/>
            <person name="Luecker S."/>
            <person name="Lage O.M."/>
            <person name="Pohl T."/>
            <person name="Merkel B.J."/>
            <person name="Hornburger P."/>
            <person name="Mueller R.-W."/>
            <person name="Bruemmer F."/>
            <person name="Labrenz M."/>
            <person name="Spormann A.M."/>
            <person name="Op Den Camp H."/>
            <person name="Overmann J."/>
            <person name="Amann R."/>
            <person name="Jetten M.S.M."/>
            <person name="Mascher T."/>
            <person name="Medema M.H."/>
            <person name="Devos D.P."/>
            <person name="Kaster A.-K."/>
            <person name="Ovreas L."/>
            <person name="Rohde M."/>
            <person name="Galperin M.Y."/>
            <person name="Jogler C."/>
        </authorList>
    </citation>
    <scope>NUCLEOTIDE SEQUENCE [LARGE SCALE GENOMIC DNA]</scope>
    <source>
        <strain evidence="3 4">KOR42</strain>
    </source>
</reference>
<keyword evidence="4" id="KW-1185">Reference proteome</keyword>
<dbReference type="EMBL" id="SIHI01000001">
    <property type="protein sequence ID" value="TWT59012.1"/>
    <property type="molecule type" value="Genomic_DNA"/>
</dbReference>
<dbReference type="Gene3D" id="2.40.160.10">
    <property type="entry name" value="Porin"/>
    <property type="match status" value="1"/>
</dbReference>
<feature type="signal peptide" evidence="2">
    <location>
        <begin position="1"/>
        <end position="26"/>
    </location>
</feature>
<dbReference type="Pfam" id="PF07396">
    <property type="entry name" value="Porin_O_P"/>
    <property type="match status" value="1"/>
</dbReference>
<dbReference type="SUPFAM" id="SSF56935">
    <property type="entry name" value="Porins"/>
    <property type="match status" value="1"/>
</dbReference>
<keyword evidence="2" id="KW-0732">Signal</keyword>
<organism evidence="3 4">
    <name type="scientific">Thalassoglobus neptunius</name>
    <dbReference type="NCBI Taxonomy" id="1938619"/>
    <lineage>
        <taxon>Bacteria</taxon>
        <taxon>Pseudomonadati</taxon>
        <taxon>Planctomycetota</taxon>
        <taxon>Planctomycetia</taxon>
        <taxon>Planctomycetales</taxon>
        <taxon>Planctomycetaceae</taxon>
        <taxon>Thalassoglobus</taxon>
    </lineage>
</organism>
<dbReference type="RefSeq" id="WP_197441070.1">
    <property type="nucleotide sequence ID" value="NZ_SIHI01000001.1"/>
</dbReference>
<evidence type="ECO:0000256" key="1">
    <source>
        <dbReference type="SAM" id="Coils"/>
    </source>
</evidence>
<dbReference type="AlphaFoldDB" id="A0A5C5XAV3"/>
<evidence type="ECO:0000256" key="2">
    <source>
        <dbReference type="SAM" id="SignalP"/>
    </source>
</evidence>
<protein>
    <submittedName>
        <fullName evidence="3">Porin P</fullName>
    </submittedName>
</protein>
<feature type="coiled-coil region" evidence="1">
    <location>
        <begin position="36"/>
        <end position="63"/>
    </location>
</feature>
<dbReference type="InterPro" id="IPR023614">
    <property type="entry name" value="Porin_dom_sf"/>
</dbReference>
<accession>A0A5C5XAV3</accession>
<proteinExistence type="predicted"/>
<sequence precursor="true">MSTLRKYRWTFAFLCFGAILAPAAFAEDEVKLDPQVRLLLERLEAAEKQIQTLTNELKTVKEAQAKARPFPQAQGTTEDLNDLGLPIGVDGVFTETGAEDSLRDIPSVAREMVSFEEIREDAPDSIPAELEERLSLLEEGWDDLDSAWTKFHEAEQKKKFDAAKKPTMSINGRIHADYWDFVHNSEGIGYFEHPDPMSDNYGRPPEDRALFRRIRLEMKGDILETMLWRVQLDFNNPGTPEMKDVYLGFKELPFNQQLLIGNQKRPLGLDHLNSSRYNVFLERPFVVEAFNEDARRPGIAMYGYSDDELFTWRYGAYFLENIATDGRVIGQSNQMSLNGRLSSAPWYDEASGGRGYLHLAIAGMAARTDGDRNDSDTNQNEARFRTRVGARTDTRWLNTERIAAADHYEIIGLESIFNYGPLQLVSEYQHNWVQREGEENLQFGGAYAYISYFLTGEHIPYDRKTSTIGRVKPFENFFLVDQCTGGCGTGWGAWNVALRYDYLDLSDDNVLGGVGEAWTSALNWHWTPYSKLQFDASYGEIDNHRPVDGFTSGNYFFFGTRFAVEF</sequence>
<comment type="caution">
    <text evidence="3">The sequence shown here is derived from an EMBL/GenBank/DDBJ whole genome shotgun (WGS) entry which is preliminary data.</text>
</comment>
<evidence type="ECO:0000313" key="3">
    <source>
        <dbReference type="EMBL" id="TWT59012.1"/>
    </source>
</evidence>
<gene>
    <name evidence="3" type="primary">oprP_1</name>
    <name evidence="3" type="ORF">KOR42_24000</name>
</gene>